<organism evidence="1 2">
    <name type="scientific">Hydrogenophaga bisanensis</name>
    <dbReference type="NCBI Taxonomy" id="439611"/>
    <lineage>
        <taxon>Bacteria</taxon>
        <taxon>Pseudomonadati</taxon>
        <taxon>Pseudomonadota</taxon>
        <taxon>Betaproteobacteria</taxon>
        <taxon>Burkholderiales</taxon>
        <taxon>Comamonadaceae</taxon>
        <taxon>Hydrogenophaga</taxon>
    </lineage>
</organism>
<evidence type="ECO:0000313" key="2">
    <source>
        <dbReference type="Proteomes" id="UP001596495"/>
    </source>
</evidence>
<reference evidence="2" key="1">
    <citation type="journal article" date="2019" name="Int. J. Syst. Evol. Microbiol.">
        <title>The Global Catalogue of Microorganisms (GCM) 10K type strain sequencing project: providing services to taxonomists for standard genome sequencing and annotation.</title>
        <authorList>
            <consortium name="The Broad Institute Genomics Platform"/>
            <consortium name="The Broad Institute Genome Sequencing Center for Infectious Disease"/>
            <person name="Wu L."/>
            <person name="Ma J."/>
        </authorList>
    </citation>
    <scope>NUCLEOTIDE SEQUENCE [LARGE SCALE GENOMIC DNA]</scope>
    <source>
        <strain evidence="2">CCUG 54518</strain>
    </source>
</reference>
<accession>A0ABW2RCV0</accession>
<sequence length="346" mass="38092">MPETTNSMAPWLQRQCQQTQGHRGHALLLAGPSGLGQYDLALALARAWLCEQPGEEGACGQCPSCHAIDVRTHADLCVLMPETVALDLGWPLDEGAQKEIDDKKRKPSKFIRVEAARQAIAFAQMSHSRGCGKVVLVFPADRMNIESANTLLKTLEEPVGDVRFVLATEAAHQLLPTIRSRCQTHLMQWPDPDEAVPWLVQQLQQRGARTDVDSAQVRILLRACGGRPADVLTLAAQGLRADVWDRLPAAIAQGDWSAMSDWPPARQLDVLQKLCHDLQATGAGGAPRYFEPAALPTHAHPQRLSAWAKELMQASRTVEHPFQAGLLQEAWAARARQVLSRYTRNS</sequence>
<dbReference type="Proteomes" id="UP001596495">
    <property type="component" value="Unassembled WGS sequence"/>
</dbReference>
<dbReference type="PANTHER" id="PTHR11669:SF8">
    <property type="entry name" value="DNA POLYMERASE III SUBUNIT DELTA"/>
    <property type="match status" value="1"/>
</dbReference>
<dbReference type="Pfam" id="PF13177">
    <property type="entry name" value="DNA_pol3_delta2"/>
    <property type="match status" value="1"/>
</dbReference>
<evidence type="ECO:0000313" key="1">
    <source>
        <dbReference type="EMBL" id="MFC7435809.1"/>
    </source>
</evidence>
<proteinExistence type="predicted"/>
<dbReference type="PANTHER" id="PTHR11669">
    <property type="entry name" value="REPLICATION FACTOR C / DNA POLYMERASE III GAMMA-TAU SUBUNIT"/>
    <property type="match status" value="1"/>
</dbReference>
<dbReference type="InterPro" id="IPR050238">
    <property type="entry name" value="DNA_Rep/Repair_Clamp_Loader"/>
</dbReference>
<dbReference type="InterPro" id="IPR027417">
    <property type="entry name" value="P-loop_NTPase"/>
</dbReference>
<dbReference type="RefSeq" id="WP_382259012.1">
    <property type="nucleotide sequence ID" value="NZ_JBHTBX010000010.1"/>
</dbReference>
<gene>
    <name evidence="1" type="ORF">ACFQNJ_14935</name>
</gene>
<dbReference type="EMBL" id="JBHTBX010000010">
    <property type="protein sequence ID" value="MFC7435809.1"/>
    <property type="molecule type" value="Genomic_DNA"/>
</dbReference>
<name>A0ABW2RCV0_9BURK</name>
<dbReference type="SUPFAM" id="SSF52540">
    <property type="entry name" value="P-loop containing nucleoside triphosphate hydrolases"/>
    <property type="match status" value="1"/>
</dbReference>
<protein>
    <submittedName>
        <fullName evidence="1">DNA polymerase III subunit delta</fullName>
    </submittedName>
</protein>
<keyword evidence="2" id="KW-1185">Reference proteome</keyword>
<dbReference type="Gene3D" id="3.40.50.300">
    <property type="entry name" value="P-loop containing nucleotide triphosphate hydrolases"/>
    <property type="match status" value="1"/>
</dbReference>
<comment type="caution">
    <text evidence="1">The sequence shown here is derived from an EMBL/GenBank/DDBJ whole genome shotgun (WGS) entry which is preliminary data.</text>
</comment>